<dbReference type="PROSITE" id="PS00154">
    <property type="entry name" value="ATPASE_E1_E2"/>
    <property type="match status" value="1"/>
</dbReference>
<keyword evidence="7" id="KW-0460">Magnesium</keyword>
<gene>
    <name evidence="13" type="ORF">NEDG_01549</name>
</gene>
<evidence type="ECO:0000256" key="7">
    <source>
        <dbReference type="ARBA" id="ARBA00022842"/>
    </source>
</evidence>
<evidence type="ECO:0000256" key="3">
    <source>
        <dbReference type="ARBA" id="ARBA00022692"/>
    </source>
</evidence>
<dbReference type="GO" id="GO:0019829">
    <property type="term" value="F:ATPase-coupled monoatomic cation transmembrane transporter activity"/>
    <property type="evidence" value="ECO:0007669"/>
    <property type="project" value="TreeGrafter"/>
</dbReference>
<dbReference type="InterPro" id="IPR059000">
    <property type="entry name" value="ATPase_P-type_domA"/>
</dbReference>
<dbReference type="PRINTS" id="PR00119">
    <property type="entry name" value="CATATPASE"/>
</dbReference>
<evidence type="ECO:0000259" key="12">
    <source>
        <dbReference type="Pfam" id="PF00122"/>
    </source>
</evidence>
<evidence type="ECO:0000256" key="2">
    <source>
        <dbReference type="ARBA" id="ARBA00006000"/>
    </source>
</evidence>
<dbReference type="VEuPathDB" id="MicrosporidiaDB:NEDG_01549"/>
<dbReference type="InterPro" id="IPR036412">
    <property type="entry name" value="HAD-like_sf"/>
</dbReference>
<evidence type="ECO:0000256" key="1">
    <source>
        <dbReference type="ARBA" id="ARBA00004141"/>
    </source>
</evidence>
<organism evidence="13 14">
    <name type="scientific">Nematocida displodere</name>
    <dbReference type="NCBI Taxonomy" id="1805483"/>
    <lineage>
        <taxon>Eukaryota</taxon>
        <taxon>Fungi</taxon>
        <taxon>Fungi incertae sedis</taxon>
        <taxon>Microsporidia</taxon>
        <taxon>Nematocida</taxon>
    </lineage>
</organism>
<keyword evidence="6" id="KW-0067">ATP-binding</keyword>
<feature type="transmembrane region" description="Helical" evidence="11">
    <location>
        <begin position="377"/>
        <end position="399"/>
    </location>
</feature>
<evidence type="ECO:0000256" key="11">
    <source>
        <dbReference type="SAM" id="Phobius"/>
    </source>
</evidence>
<dbReference type="SUPFAM" id="SSF81665">
    <property type="entry name" value="Calcium ATPase, transmembrane domain M"/>
    <property type="match status" value="1"/>
</dbReference>
<dbReference type="GO" id="GO:0006874">
    <property type="term" value="P:intracellular calcium ion homeostasis"/>
    <property type="evidence" value="ECO:0007669"/>
    <property type="project" value="TreeGrafter"/>
</dbReference>
<dbReference type="InterPro" id="IPR023214">
    <property type="entry name" value="HAD_sf"/>
</dbReference>
<dbReference type="GO" id="GO:0046872">
    <property type="term" value="F:metal ion binding"/>
    <property type="evidence" value="ECO:0007669"/>
    <property type="project" value="UniProtKB-KW"/>
</dbReference>
<keyword evidence="3 11" id="KW-0812">Transmembrane</keyword>
<keyword evidence="14" id="KW-1185">Reference proteome</keyword>
<feature type="transmembrane region" description="Helical" evidence="11">
    <location>
        <begin position="886"/>
        <end position="908"/>
    </location>
</feature>
<dbReference type="Pfam" id="PF13246">
    <property type="entry name" value="Cation_ATPase"/>
    <property type="match status" value="1"/>
</dbReference>
<dbReference type="InterPro" id="IPR023299">
    <property type="entry name" value="ATPase_P-typ_cyto_dom_N"/>
</dbReference>
<dbReference type="InterPro" id="IPR001757">
    <property type="entry name" value="P_typ_ATPase"/>
</dbReference>
<dbReference type="Proteomes" id="UP000185944">
    <property type="component" value="Unassembled WGS sequence"/>
</dbReference>
<dbReference type="OrthoDB" id="48943at2759"/>
<dbReference type="InterPro" id="IPR044492">
    <property type="entry name" value="P_typ_ATPase_HD_dom"/>
</dbReference>
<dbReference type="EMBL" id="LTDL01000038">
    <property type="protein sequence ID" value="OAG30002.1"/>
    <property type="molecule type" value="Genomic_DNA"/>
</dbReference>
<feature type="transmembrane region" description="Helical" evidence="11">
    <location>
        <begin position="346"/>
        <end position="365"/>
    </location>
</feature>
<reference evidence="13 14" key="1">
    <citation type="submission" date="2016-02" db="EMBL/GenBank/DDBJ databases">
        <title>Discovery of a natural microsporidian pathogen with a broad tissue tropism in Caenorhabditis elegans.</title>
        <authorList>
            <person name="Luallen R.J."/>
            <person name="Reinke A.W."/>
            <person name="Tong L."/>
            <person name="Botts M.R."/>
            <person name="Felix M.-A."/>
            <person name="Troemel E.R."/>
        </authorList>
    </citation>
    <scope>NUCLEOTIDE SEQUENCE [LARGE SCALE GENOMIC DNA]</scope>
    <source>
        <strain evidence="13 14">JUm2807</strain>
    </source>
</reference>
<evidence type="ECO:0000256" key="6">
    <source>
        <dbReference type="ARBA" id="ARBA00022840"/>
    </source>
</evidence>
<feature type="transmembrane region" description="Helical" evidence="11">
    <location>
        <begin position="849"/>
        <end position="866"/>
    </location>
</feature>
<dbReference type="SFLD" id="SFLDF00027">
    <property type="entry name" value="p-type_atpase"/>
    <property type="match status" value="1"/>
</dbReference>
<feature type="transmembrane region" description="Helical" evidence="11">
    <location>
        <begin position="176"/>
        <end position="192"/>
    </location>
</feature>
<protein>
    <submittedName>
        <fullName evidence="13">Cation-transporting ATPase 13A3/4/5</fullName>
    </submittedName>
</protein>
<dbReference type="SUPFAM" id="SSF81660">
    <property type="entry name" value="Metal cation-transporting ATPase, ATP-binding domain N"/>
    <property type="match status" value="1"/>
</dbReference>
<dbReference type="GeneID" id="93647899"/>
<dbReference type="NCBIfam" id="TIGR01494">
    <property type="entry name" value="ATPase_P-type"/>
    <property type="match status" value="1"/>
</dbReference>
<feature type="transmembrane region" description="Helical" evidence="11">
    <location>
        <begin position="928"/>
        <end position="951"/>
    </location>
</feature>
<evidence type="ECO:0000256" key="4">
    <source>
        <dbReference type="ARBA" id="ARBA00022723"/>
    </source>
</evidence>
<dbReference type="InterPro" id="IPR018303">
    <property type="entry name" value="ATPase_P-typ_P_site"/>
</dbReference>
<keyword evidence="5" id="KW-0547">Nucleotide-binding</keyword>
<keyword evidence="9 11" id="KW-1133">Transmembrane helix</keyword>
<accession>A0A177EFU6</accession>
<dbReference type="Gene3D" id="2.70.150.10">
    <property type="entry name" value="Calcium-transporting ATPase, cytoplasmic transduction domain A"/>
    <property type="match status" value="1"/>
</dbReference>
<dbReference type="SFLD" id="SFLDG00002">
    <property type="entry name" value="C1.7:_P-type_atpase_like"/>
    <property type="match status" value="1"/>
</dbReference>
<dbReference type="RefSeq" id="XP_067544554.1">
    <property type="nucleotide sequence ID" value="XM_067688967.1"/>
</dbReference>
<comment type="similarity">
    <text evidence="2">Belongs to the cation transport ATPase (P-type) (TC 3.A.3) family. Type V subfamily.</text>
</comment>
<dbReference type="Pfam" id="PF00122">
    <property type="entry name" value="E1-E2_ATPase"/>
    <property type="match status" value="1"/>
</dbReference>
<dbReference type="SUPFAM" id="SSF56784">
    <property type="entry name" value="HAD-like"/>
    <property type="match status" value="1"/>
</dbReference>
<evidence type="ECO:0000256" key="8">
    <source>
        <dbReference type="ARBA" id="ARBA00022967"/>
    </source>
</evidence>
<dbReference type="Gene3D" id="3.40.50.1000">
    <property type="entry name" value="HAD superfamily/HAD-like"/>
    <property type="match status" value="2"/>
</dbReference>
<sequence>MAQLLKERTEEHPIRGRVMRFPRAMYYIVSVLSLGIFHIICTFFPRVRLVFECKTSLHEKANVVEYRNHILNVHTERVKSQETSEIADDYIRNGIFRYIFVLHERRIFNWSTRVYEIPQVDRDIDGLTRKEREIFFGKNMLVSQIDPPGIVLFNTTFTVVNVYTLFGIFLWIKIGYIVYALIIFVLMMYTVITETSREIKANAAKKQASRMKNVSYLLTNGIAEPISSADIILGDVLLLIPFLEVPCDCQVLQGTLAVDEGFVTGESVPVLKKEGAEVLGGTTVLQAHAEGGEALCAEIEEFIQSGSFAIVRAVKTSFSSTKGKALKNLAEQKITLPPLYYDTIKIIGITASVAAPFLLGLLIYMDRKGLVFAVGKYYALDLLYAIVSPSIPTTIWIGMSLCSKRLERIGVICKNLSVTNISGNITRVCFDKTGTLTEEGLDVKLICINGEEFFTIDDMPPRAALGVRACHSAESVGERTLGDPLDIKLLHFSRSRVAYVASQTGRKRAIYTEDEHQGTILQVFGFDPNTRRMSTVIDTPNGFFFFTKGSPETIETLCDPSTVPDSYFQVIDKYSMEGYRIIALAGKSIENPLLDRESLETGLELLSIIVFENKLKKETTSTISALSGSGIDSVMCTGDSLLTAVSVAMQCGIVEKHVPVIYPIRTGDQDVTELTWKCINDDVVLDKDILKVRKGKDYTSYIDFVVAVEGNLFDLLIQSPDYRRLVKKRCKVFSRMNPSQKSAVVNFYKESGLVCFVGDGANDCNAIQSADVGISLCSADGTTGEFCVSSYVVYRKEITSLLSIIKEGKSTSVTTINKIEQILTITITQFIALCVLQTQLLFMSDRQNIYSDILISIPLSILMSRFKSSRQMSTKRPKQRIFIKSILLKMALHCSVHFIHLYACIHILRSIENKYIGPPYKLGHLSEVSQIGTGTFFLFNFQILYSGFCYTSGAPFRERKSKNLSFVFFYLAHITILSTFLISVTNAAKDHPQAIWLRKLLDLCPLEPNSVFVILTVFLSDAFFISFISKVIKALLT</sequence>
<dbReference type="GO" id="GO:0016020">
    <property type="term" value="C:membrane"/>
    <property type="evidence" value="ECO:0007669"/>
    <property type="project" value="UniProtKB-SubCell"/>
</dbReference>
<comment type="subcellular location">
    <subcellularLocation>
        <location evidence="1">Membrane</location>
        <topology evidence="1">Multi-pass membrane protein</topology>
    </subcellularLocation>
</comment>
<name>A0A177EFU6_9MICR</name>
<feature type="transmembrane region" description="Helical" evidence="11">
    <location>
        <begin position="24"/>
        <end position="44"/>
    </location>
</feature>
<feature type="domain" description="P-type ATPase A" evidence="12">
    <location>
        <begin position="217"/>
        <end position="292"/>
    </location>
</feature>
<dbReference type="SUPFAM" id="SSF81653">
    <property type="entry name" value="Calcium ATPase, transduction domain A"/>
    <property type="match status" value="1"/>
</dbReference>
<dbReference type="Gene3D" id="3.40.1110.10">
    <property type="entry name" value="Calcium-transporting ATPase, cytoplasmic domain N"/>
    <property type="match status" value="2"/>
</dbReference>
<evidence type="ECO:0000313" key="14">
    <source>
        <dbReference type="Proteomes" id="UP000185944"/>
    </source>
</evidence>
<dbReference type="InterPro" id="IPR023298">
    <property type="entry name" value="ATPase_P-typ_TM_dom_sf"/>
</dbReference>
<evidence type="ECO:0000256" key="5">
    <source>
        <dbReference type="ARBA" id="ARBA00022741"/>
    </source>
</evidence>
<evidence type="ECO:0000256" key="10">
    <source>
        <dbReference type="ARBA" id="ARBA00023136"/>
    </source>
</evidence>
<dbReference type="GO" id="GO:0005524">
    <property type="term" value="F:ATP binding"/>
    <property type="evidence" value="ECO:0007669"/>
    <property type="project" value="UniProtKB-KW"/>
</dbReference>
<dbReference type="PANTHER" id="PTHR45630">
    <property type="entry name" value="CATION-TRANSPORTING ATPASE-RELATED"/>
    <property type="match status" value="1"/>
</dbReference>
<dbReference type="STRING" id="1805483.A0A177EFU6"/>
<proteinExistence type="inferred from homology"/>
<dbReference type="GO" id="GO:0016887">
    <property type="term" value="F:ATP hydrolysis activity"/>
    <property type="evidence" value="ECO:0007669"/>
    <property type="project" value="InterPro"/>
</dbReference>
<dbReference type="AlphaFoldDB" id="A0A177EFU6"/>
<dbReference type="PANTHER" id="PTHR45630:SF15">
    <property type="entry name" value="CATION-TRANSPORTING ATPASE 5"/>
    <property type="match status" value="1"/>
</dbReference>
<feature type="transmembrane region" description="Helical" evidence="11">
    <location>
        <begin position="150"/>
        <end position="170"/>
    </location>
</feature>
<dbReference type="GO" id="GO:0140358">
    <property type="term" value="F:P-type transmembrane transporter activity"/>
    <property type="evidence" value="ECO:0007669"/>
    <property type="project" value="InterPro"/>
</dbReference>
<feature type="transmembrane region" description="Helical" evidence="11">
    <location>
        <begin position="1008"/>
        <end position="1028"/>
    </location>
</feature>
<dbReference type="SFLD" id="SFLDS00003">
    <property type="entry name" value="Haloacid_Dehalogenase"/>
    <property type="match status" value="1"/>
</dbReference>
<keyword evidence="8" id="KW-1278">Translocase</keyword>
<evidence type="ECO:0000256" key="9">
    <source>
        <dbReference type="ARBA" id="ARBA00022989"/>
    </source>
</evidence>
<dbReference type="Gene3D" id="1.20.1110.10">
    <property type="entry name" value="Calcium-transporting ATPase, transmembrane domain"/>
    <property type="match status" value="1"/>
</dbReference>
<keyword evidence="4" id="KW-0479">Metal-binding</keyword>
<dbReference type="InterPro" id="IPR008250">
    <property type="entry name" value="ATPase_P-typ_transduc_dom_A_sf"/>
</dbReference>
<feature type="transmembrane region" description="Helical" evidence="11">
    <location>
        <begin position="963"/>
        <end position="988"/>
    </location>
</feature>
<keyword evidence="10 11" id="KW-0472">Membrane</keyword>
<dbReference type="InterPro" id="IPR006544">
    <property type="entry name" value="P-type_TPase_V"/>
</dbReference>
<comment type="caution">
    <text evidence="13">The sequence shown here is derived from an EMBL/GenBank/DDBJ whole genome shotgun (WGS) entry which is preliminary data.</text>
</comment>
<evidence type="ECO:0000313" key="13">
    <source>
        <dbReference type="EMBL" id="OAG30002.1"/>
    </source>
</evidence>